<dbReference type="GO" id="GO:0070176">
    <property type="term" value="C:DRM complex"/>
    <property type="evidence" value="ECO:0007669"/>
    <property type="project" value="UniProtKB-ARBA"/>
</dbReference>
<dbReference type="GO" id="GO:0005737">
    <property type="term" value="C:cytoplasm"/>
    <property type="evidence" value="ECO:0007669"/>
    <property type="project" value="UniProtKB-SubCell"/>
</dbReference>
<evidence type="ECO:0000259" key="20">
    <source>
        <dbReference type="SMART" id="SM01372"/>
    </source>
</evidence>
<keyword evidence="6" id="KW-0328">Glycosyltransferase</keyword>
<dbReference type="PANTHER" id="PTHR45719:SF8">
    <property type="entry name" value="BETA-GLUCURONOSYLTRANSFERASE GLCAT14C"/>
    <property type="match status" value="1"/>
</dbReference>
<dbReference type="Pfam" id="PF02485">
    <property type="entry name" value="Branch"/>
    <property type="match status" value="1"/>
</dbReference>
<dbReference type="InterPro" id="IPR003316">
    <property type="entry name" value="E2F_WHTH_DNA-bd_dom"/>
</dbReference>
<evidence type="ECO:0000256" key="12">
    <source>
        <dbReference type="ARBA" id="ARBA00023163"/>
    </source>
</evidence>
<reference evidence="21 22" key="1">
    <citation type="submission" date="2013-09" db="EMBL/GenBank/DDBJ databases">
        <title>Corchorus capsularis genome sequencing.</title>
        <authorList>
            <person name="Alam M."/>
            <person name="Haque M.S."/>
            <person name="Islam M.S."/>
            <person name="Emdad E.M."/>
            <person name="Islam M.M."/>
            <person name="Ahmed B."/>
            <person name="Halim A."/>
            <person name="Hossen Q.M.M."/>
            <person name="Hossain M.Z."/>
            <person name="Ahmed R."/>
            <person name="Khan M.M."/>
            <person name="Islam R."/>
            <person name="Rashid M.M."/>
            <person name="Khan S.A."/>
            <person name="Rahman M.S."/>
            <person name="Alam M."/>
        </authorList>
    </citation>
    <scope>NUCLEOTIDE SEQUENCE [LARGE SCALE GENOMIC DNA]</scope>
    <source>
        <strain evidence="22">cv. CVL-1</strain>
        <tissue evidence="21">Whole seedling</tissue>
    </source>
</reference>
<keyword evidence="5" id="KW-0963">Cytoplasm</keyword>
<feature type="non-terminal residue" evidence="21">
    <location>
        <position position="640"/>
    </location>
</feature>
<evidence type="ECO:0000256" key="6">
    <source>
        <dbReference type="ARBA" id="ARBA00022676"/>
    </source>
</evidence>
<comment type="subcellular location">
    <subcellularLocation>
        <location evidence="2">Cytoplasm</location>
    </subcellularLocation>
    <subcellularLocation>
        <location evidence="3">Membrane</location>
        <topology evidence="3">Single-pass type II membrane protein</topology>
    </subcellularLocation>
    <subcellularLocation>
        <location evidence="1 16">Nucleus</location>
    </subcellularLocation>
</comment>
<name>A0A1R3H7C7_COCAP</name>
<dbReference type="InterPro" id="IPR037241">
    <property type="entry name" value="E2F-DP_heterodim"/>
</dbReference>
<feature type="domain" description="Transcription factor DP C-terminal" evidence="19">
    <location>
        <begin position="555"/>
        <end position="640"/>
    </location>
</feature>
<dbReference type="CDD" id="cd14458">
    <property type="entry name" value="DP_DD"/>
    <property type="match status" value="1"/>
</dbReference>
<dbReference type="FunFam" id="1.10.10.10:FF:000187">
    <property type="entry name" value="Transcription factor-like protein DPB"/>
    <property type="match status" value="1"/>
</dbReference>
<dbReference type="GO" id="GO:0006355">
    <property type="term" value="P:regulation of DNA-templated transcription"/>
    <property type="evidence" value="ECO:0007669"/>
    <property type="project" value="InterPro"/>
</dbReference>
<evidence type="ECO:0000256" key="11">
    <source>
        <dbReference type="ARBA" id="ARBA00023136"/>
    </source>
</evidence>
<dbReference type="InterPro" id="IPR014889">
    <property type="entry name" value="Transc_factor_DP_C"/>
</dbReference>
<keyword evidence="7" id="KW-0808">Transferase</keyword>
<evidence type="ECO:0000259" key="19">
    <source>
        <dbReference type="SMART" id="SM01138"/>
    </source>
</evidence>
<dbReference type="InterPro" id="IPR038168">
    <property type="entry name" value="TF_DP_C_sf"/>
</dbReference>
<dbReference type="SMART" id="SM01138">
    <property type="entry name" value="DP"/>
    <property type="match status" value="1"/>
</dbReference>
<keyword evidence="15" id="KW-0131">Cell cycle</keyword>
<dbReference type="Gene3D" id="1.10.10.10">
    <property type="entry name" value="Winged helix-like DNA-binding domain superfamily/Winged helix DNA-binding domain"/>
    <property type="match status" value="1"/>
</dbReference>
<comment type="caution">
    <text evidence="21">The sequence shown here is derived from an EMBL/GenBank/DDBJ whole genome shotgun (WGS) entry which is preliminary data.</text>
</comment>
<keyword evidence="13" id="KW-0325">Glycoprotein</keyword>
<dbReference type="SUPFAM" id="SSF144074">
    <property type="entry name" value="E2F-DP heterodimerization region"/>
    <property type="match status" value="1"/>
</dbReference>
<keyword evidence="12 16" id="KW-0804">Transcription</keyword>
<dbReference type="SMART" id="SM01372">
    <property type="entry name" value="E2F_TDP"/>
    <property type="match status" value="1"/>
</dbReference>
<evidence type="ECO:0000256" key="3">
    <source>
        <dbReference type="ARBA" id="ARBA00004606"/>
    </source>
</evidence>
<dbReference type="PANTHER" id="PTHR45719">
    <property type="entry name" value="GLYCOSYLTRANSFERASE"/>
    <property type="match status" value="1"/>
</dbReference>
<dbReference type="AlphaFoldDB" id="A0A1R3H7C7"/>
<evidence type="ECO:0000256" key="18">
    <source>
        <dbReference type="SAM" id="Phobius"/>
    </source>
</evidence>
<feature type="region of interest" description="Disordered" evidence="17">
    <location>
        <begin position="414"/>
        <end position="465"/>
    </location>
</feature>
<dbReference type="InterPro" id="IPR036390">
    <property type="entry name" value="WH_DNA-bd_sf"/>
</dbReference>
<dbReference type="OrthoDB" id="2019572at2759"/>
<evidence type="ECO:0000313" key="21">
    <source>
        <dbReference type="EMBL" id="OMO66244.1"/>
    </source>
</evidence>
<evidence type="ECO:0000256" key="15">
    <source>
        <dbReference type="ARBA" id="ARBA00023306"/>
    </source>
</evidence>
<sequence>MKKTHFPYSPDRSWLLPVLIISIISVTFLLALTFTHGKSSSSDTDDDDFSFHKPKFSFSERDYRRLPKLPRFAYLISGTKGDGPSIRRLLQAVYHPRNYYVLHLDLEASDSERLELAKYVKSEGVIREFGNVMVIGKADLVTYKGPTMIASTLHAVAILLKEAKDWDWFLNLSASDYPLMSQDDMVHIFSYLPRDLNFLEHTSSIGWKEYQRGRPIIIDPGLYHTKKSGVFWAKEKRSLPASFKLFMGSEWVLLTKSFLEFCIWGWDNLPRTLLMYYTNFLSSPEGYFHTVICNHKDYQNTTVNHDLHYIKWDNPPKQQPVTLTLEHFNDMVQSGAPFARRFAKDDPVLNKIDKELLRRSHGQFTPGGWCIGGSFSDVLSSLSGLESRDKNRDLSLEIRLFTISTNTFRMMDDPQFEDSPSSEQSLVTTPTNASTSGSTCGINQSAVKQKNDNADGGTKKKVSRMPGGGLRQFSLMVCKKLESKGITTYNEVADEIIEEFATAQSSTPGSLEEFHEKNVRRRVYDALNVLMAMDIITKEKKEIRWKGLSTTTQASDLNELKAQHIRLMAGISKKAAYLKELEEQVAGMENIIQRNQKLVKNDGTPKEGFTLPFILVQTSPNATVEIEISEDMRLVHIDFN</sequence>
<keyword evidence="8 16" id="KW-0805">Transcription regulation</keyword>
<protein>
    <submittedName>
        <fullName evidence="21">Uncharacterized protein</fullName>
    </submittedName>
</protein>
<evidence type="ECO:0000256" key="10">
    <source>
        <dbReference type="ARBA" id="ARBA00023125"/>
    </source>
</evidence>
<evidence type="ECO:0000256" key="16">
    <source>
        <dbReference type="RuleBase" id="RU003796"/>
    </source>
</evidence>
<evidence type="ECO:0000313" key="22">
    <source>
        <dbReference type="Proteomes" id="UP000188268"/>
    </source>
</evidence>
<dbReference type="Proteomes" id="UP000188268">
    <property type="component" value="Unassembled WGS sequence"/>
</dbReference>
<evidence type="ECO:0000256" key="2">
    <source>
        <dbReference type="ARBA" id="ARBA00004496"/>
    </source>
</evidence>
<dbReference type="SUPFAM" id="SSF46785">
    <property type="entry name" value="Winged helix' DNA-binding domain"/>
    <property type="match status" value="1"/>
</dbReference>
<evidence type="ECO:0000256" key="4">
    <source>
        <dbReference type="ARBA" id="ARBA00010940"/>
    </source>
</evidence>
<feature type="transmembrane region" description="Helical" evidence="18">
    <location>
        <begin position="12"/>
        <end position="34"/>
    </location>
</feature>
<evidence type="ECO:0000256" key="14">
    <source>
        <dbReference type="ARBA" id="ARBA00023242"/>
    </source>
</evidence>
<evidence type="ECO:0000256" key="9">
    <source>
        <dbReference type="ARBA" id="ARBA00023054"/>
    </source>
</evidence>
<comment type="similarity">
    <text evidence="4 16">Belongs to the E2F/DP family.</text>
</comment>
<dbReference type="Pfam" id="PF02319">
    <property type="entry name" value="WHD_E2F_TDP"/>
    <property type="match status" value="1"/>
</dbReference>
<evidence type="ECO:0000256" key="8">
    <source>
        <dbReference type="ARBA" id="ARBA00023015"/>
    </source>
</evidence>
<keyword evidence="18" id="KW-1133">Transmembrane helix</keyword>
<keyword evidence="9" id="KW-0175">Coiled coil</keyword>
<evidence type="ECO:0000256" key="1">
    <source>
        <dbReference type="ARBA" id="ARBA00004123"/>
    </source>
</evidence>
<evidence type="ECO:0000256" key="5">
    <source>
        <dbReference type="ARBA" id="ARBA00022490"/>
    </source>
</evidence>
<dbReference type="EMBL" id="AWWV01012545">
    <property type="protein sequence ID" value="OMO66244.1"/>
    <property type="molecule type" value="Genomic_DNA"/>
</dbReference>
<dbReference type="Pfam" id="PF08781">
    <property type="entry name" value="DP"/>
    <property type="match status" value="1"/>
</dbReference>
<dbReference type="GO" id="GO:0015020">
    <property type="term" value="F:glucuronosyltransferase activity"/>
    <property type="evidence" value="ECO:0007669"/>
    <property type="project" value="InterPro"/>
</dbReference>
<dbReference type="GO" id="GO:0016020">
    <property type="term" value="C:membrane"/>
    <property type="evidence" value="ECO:0007669"/>
    <property type="project" value="UniProtKB-SubCell"/>
</dbReference>
<organism evidence="21 22">
    <name type="scientific">Corchorus capsularis</name>
    <name type="common">Jute</name>
    <dbReference type="NCBI Taxonomy" id="210143"/>
    <lineage>
        <taxon>Eukaryota</taxon>
        <taxon>Viridiplantae</taxon>
        <taxon>Streptophyta</taxon>
        <taxon>Embryophyta</taxon>
        <taxon>Tracheophyta</taxon>
        <taxon>Spermatophyta</taxon>
        <taxon>Magnoliopsida</taxon>
        <taxon>eudicotyledons</taxon>
        <taxon>Gunneridae</taxon>
        <taxon>Pentapetalae</taxon>
        <taxon>rosids</taxon>
        <taxon>malvids</taxon>
        <taxon>Malvales</taxon>
        <taxon>Malvaceae</taxon>
        <taxon>Grewioideae</taxon>
        <taxon>Apeibeae</taxon>
        <taxon>Corchorus</taxon>
    </lineage>
</organism>
<keyword evidence="22" id="KW-1185">Reference proteome</keyword>
<proteinExistence type="inferred from homology"/>
<evidence type="ECO:0000256" key="13">
    <source>
        <dbReference type="ARBA" id="ARBA00023180"/>
    </source>
</evidence>
<dbReference type="InterPro" id="IPR044610">
    <property type="entry name" value="GLCAT14A/B/C"/>
</dbReference>
<accession>A0A1R3H7C7</accession>
<dbReference type="GO" id="GO:0003677">
    <property type="term" value="F:DNA binding"/>
    <property type="evidence" value="ECO:0007669"/>
    <property type="project" value="UniProtKB-KW"/>
</dbReference>
<gene>
    <name evidence="21" type="ORF">CCACVL1_21247</name>
</gene>
<feature type="domain" description="E2F/DP family winged-helix DNA-binding" evidence="20">
    <location>
        <begin position="465"/>
        <end position="547"/>
    </location>
</feature>
<keyword evidence="14 16" id="KW-0539">Nucleus</keyword>
<evidence type="ECO:0000256" key="7">
    <source>
        <dbReference type="ARBA" id="ARBA00022679"/>
    </source>
</evidence>
<evidence type="ECO:0000256" key="17">
    <source>
        <dbReference type="SAM" id="MobiDB-lite"/>
    </source>
</evidence>
<keyword evidence="10 16" id="KW-0238">DNA-binding</keyword>
<keyword evidence="18" id="KW-0812">Transmembrane</keyword>
<dbReference type="InterPro" id="IPR036388">
    <property type="entry name" value="WH-like_DNA-bd_sf"/>
</dbReference>
<dbReference type="STRING" id="210143.A0A1R3H7C7"/>
<dbReference type="Gramene" id="OMO66244">
    <property type="protein sequence ID" value="OMO66244"/>
    <property type="gene ID" value="CCACVL1_21247"/>
</dbReference>
<dbReference type="InterPro" id="IPR003406">
    <property type="entry name" value="Glyco_trans_14"/>
</dbReference>
<feature type="compositionally biased region" description="Polar residues" evidence="17">
    <location>
        <begin position="418"/>
        <end position="448"/>
    </location>
</feature>
<dbReference type="Gene3D" id="1.20.140.80">
    <property type="entry name" value="Transcription factor DP"/>
    <property type="match status" value="1"/>
</dbReference>
<keyword evidence="11 18" id="KW-0472">Membrane</keyword>